<accession>A0A158SXL9</accession>
<dbReference type="EMBL" id="JMQP01000002">
    <property type="protein sequence ID" value="KIS35613.1"/>
    <property type="molecule type" value="Genomic_DNA"/>
</dbReference>
<evidence type="ECO:0000256" key="1">
    <source>
        <dbReference type="SAM" id="MobiDB-lite"/>
    </source>
</evidence>
<name>A0A158SXL9_HAEIF</name>
<dbReference type="Proteomes" id="UP000050700">
    <property type="component" value="Unassembled WGS sequence"/>
</dbReference>
<dbReference type="PATRIC" id="fig|727.582.peg.1120"/>
<organism evidence="2 3">
    <name type="scientific">Haemophilus influenzae</name>
    <dbReference type="NCBI Taxonomy" id="727"/>
    <lineage>
        <taxon>Bacteria</taxon>
        <taxon>Pseudomonadati</taxon>
        <taxon>Pseudomonadota</taxon>
        <taxon>Gammaproteobacteria</taxon>
        <taxon>Pasteurellales</taxon>
        <taxon>Pasteurellaceae</taxon>
        <taxon>Haemophilus</taxon>
    </lineage>
</organism>
<evidence type="ECO:0000313" key="3">
    <source>
        <dbReference type="Proteomes" id="UP000050700"/>
    </source>
</evidence>
<feature type="region of interest" description="Disordered" evidence="1">
    <location>
        <begin position="1"/>
        <end position="31"/>
    </location>
</feature>
<evidence type="ECO:0000313" key="2">
    <source>
        <dbReference type="EMBL" id="KIS35613.1"/>
    </source>
</evidence>
<reference evidence="2 3" key="1">
    <citation type="submission" date="2014-05" db="EMBL/GenBank/DDBJ databases">
        <title>Methylome analysis of the phasevarions of Haemophilus influenzae.</title>
        <authorList>
            <person name="Atack J.M."/>
            <person name="Fox K.L."/>
            <person name="Power P.M."/>
            <person name="Clark T."/>
            <person name="Jurcisek J."/>
            <person name="Korlach J."/>
            <person name="Bakaletz L.O."/>
            <person name="Jennings M.P."/>
        </authorList>
    </citation>
    <scope>NUCLEOTIDE SEQUENCE [LARGE SCALE GENOMIC DNA]</scope>
    <source>
        <strain evidence="2 3">1209</strain>
    </source>
</reference>
<comment type="caution">
    <text evidence="2">The sequence shown here is derived from an EMBL/GenBank/DDBJ whole genome shotgun (WGS) entry which is preliminary data.</text>
</comment>
<dbReference type="AlphaFoldDB" id="A0A158SXL9"/>
<gene>
    <name evidence="2" type="ORF">NTHI1209_01220</name>
</gene>
<proteinExistence type="predicted"/>
<protein>
    <submittedName>
        <fullName evidence="2">Uncharacterized protein</fullName>
    </submittedName>
</protein>
<sequence>MMMTRNLKNCRKPRARNPVERGIPSGVPFLA</sequence>